<dbReference type="InterPro" id="IPR052716">
    <property type="entry name" value="MOSC_domain"/>
</dbReference>
<dbReference type="AlphaFoldDB" id="A0A1V2I652"/>
<evidence type="ECO:0000256" key="1">
    <source>
        <dbReference type="SAM" id="MobiDB-lite"/>
    </source>
</evidence>
<evidence type="ECO:0000259" key="2">
    <source>
        <dbReference type="PROSITE" id="PS51340"/>
    </source>
</evidence>
<dbReference type="PANTHER" id="PTHR36930">
    <property type="entry name" value="METAL-SULFUR CLUSTER BIOSYNTHESIS PROTEINS YUAD-RELATED"/>
    <property type="match status" value="1"/>
</dbReference>
<dbReference type="PROSITE" id="PS51340">
    <property type="entry name" value="MOSC"/>
    <property type="match status" value="1"/>
</dbReference>
<dbReference type="EMBL" id="MOMC01000049">
    <property type="protein sequence ID" value="ONH26801.1"/>
    <property type="molecule type" value="Genomic_DNA"/>
</dbReference>
<dbReference type="OrthoDB" id="9793178at2"/>
<dbReference type="GO" id="GO:0030151">
    <property type="term" value="F:molybdenum ion binding"/>
    <property type="evidence" value="ECO:0007669"/>
    <property type="project" value="InterPro"/>
</dbReference>
<dbReference type="InterPro" id="IPR011037">
    <property type="entry name" value="Pyrv_Knase-like_insert_dom_sf"/>
</dbReference>
<dbReference type="GO" id="GO:0003824">
    <property type="term" value="F:catalytic activity"/>
    <property type="evidence" value="ECO:0007669"/>
    <property type="project" value="InterPro"/>
</dbReference>
<accession>A0A1V2I652</accession>
<dbReference type="InterPro" id="IPR005302">
    <property type="entry name" value="MoCF_Sase_C"/>
</dbReference>
<dbReference type="PANTHER" id="PTHR36930:SF1">
    <property type="entry name" value="MOSC DOMAIN-CONTAINING PROTEIN"/>
    <property type="match status" value="1"/>
</dbReference>
<gene>
    <name evidence="3" type="ORF">BL253_24000</name>
</gene>
<dbReference type="STRING" id="1834516.BL253_24000"/>
<feature type="domain" description="MOSC" evidence="2">
    <location>
        <begin position="139"/>
        <end position="288"/>
    </location>
</feature>
<organism evidence="3 4">
    <name type="scientific">Pseudofrankia asymbiotica</name>
    <dbReference type="NCBI Taxonomy" id="1834516"/>
    <lineage>
        <taxon>Bacteria</taxon>
        <taxon>Bacillati</taxon>
        <taxon>Actinomycetota</taxon>
        <taxon>Actinomycetes</taxon>
        <taxon>Frankiales</taxon>
        <taxon>Frankiaceae</taxon>
        <taxon>Pseudofrankia</taxon>
    </lineage>
</organism>
<comment type="caution">
    <text evidence="3">The sequence shown here is derived from an EMBL/GenBank/DDBJ whole genome shotgun (WGS) entry which is preliminary data.</text>
</comment>
<sequence>MGVSADPRVAELYRYPVKGLSAEPLSQVALSADEGVPGDRLFAFALPDTDFDEDHPAALHKTRFLMLQRDEALARVRTSYDPATGRLGVDDGAERWSADLGTAAGRRAVEEYFGGLAAPTAGTSGAPHLADETAGTNGADAPGTGGGGGLPRLVEARAGHRFTDAGPGGPDLMRAVSVINLASVRDLAERVGQSVHPLRFRANIYIDGIPAWAERDWVDRDFALGPVRARGLSVTRRCAATTVNPDTAERDLKVVKELSAHYGHTECGIYVQVRVPGMVRPGDSVTPPASG</sequence>
<evidence type="ECO:0000313" key="3">
    <source>
        <dbReference type="EMBL" id="ONH26801.1"/>
    </source>
</evidence>
<dbReference type="RefSeq" id="WP_076819423.1">
    <property type="nucleotide sequence ID" value="NZ_MOMC01000049.1"/>
</dbReference>
<feature type="region of interest" description="Disordered" evidence="1">
    <location>
        <begin position="123"/>
        <end position="149"/>
    </location>
</feature>
<keyword evidence="4" id="KW-1185">Reference proteome</keyword>
<dbReference type="GO" id="GO:0030170">
    <property type="term" value="F:pyridoxal phosphate binding"/>
    <property type="evidence" value="ECO:0007669"/>
    <property type="project" value="InterPro"/>
</dbReference>
<protein>
    <submittedName>
        <fullName evidence="3">MOSC domain-containing protein</fullName>
    </submittedName>
</protein>
<name>A0A1V2I652_9ACTN</name>
<reference evidence="4" key="1">
    <citation type="submission" date="2016-10" db="EMBL/GenBank/DDBJ databases">
        <title>Frankia sp. NRRL B-16386 Genome sequencing.</title>
        <authorList>
            <person name="Ghodhbane-Gtari F."/>
            <person name="Swanson E."/>
            <person name="Gueddou A."/>
            <person name="Hezbri K."/>
            <person name="Ktari K."/>
            <person name="Nouioui I."/>
            <person name="Morris K."/>
            <person name="Simpson S."/>
            <person name="Abebe-Akele F."/>
            <person name="Thomas K."/>
            <person name="Gtari M."/>
            <person name="Tisa L.S."/>
        </authorList>
    </citation>
    <scope>NUCLEOTIDE SEQUENCE [LARGE SCALE GENOMIC DNA]</scope>
    <source>
        <strain evidence="4">NRRL B-16386</strain>
    </source>
</reference>
<dbReference type="Gene3D" id="2.40.33.20">
    <property type="entry name" value="PK beta-barrel domain-like"/>
    <property type="match status" value="1"/>
</dbReference>
<dbReference type="SUPFAM" id="SSF50800">
    <property type="entry name" value="PK beta-barrel domain-like"/>
    <property type="match status" value="1"/>
</dbReference>
<dbReference type="Proteomes" id="UP000188929">
    <property type="component" value="Unassembled WGS sequence"/>
</dbReference>
<evidence type="ECO:0000313" key="4">
    <source>
        <dbReference type="Proteomes" id="UP000188929"/>
    </source>
</evidence>
<proteinExistence type="predicted"/>
<dbReference type="Pfam" id="PF03473">
    <property type="entry name" value="MOSC"/>
    <property type="match status" value="1"/>
</dbReference>
<feature type="compositionally biased region" description="Low complexity" evidence="1">
    <location>
        <begin position="133"/>
        <end position="142"/>
    </location>
</feature>